<dbReference type="InterPro" id="IPR004326">
    <property type="entry name" value="Mlo"/>
</dbReference>
<name>A0AAV8C641_9POAL</name>
<comment type="caution">
    <text evidence="9">The sequence shown here is derived from an EMBL/GenBank/DDBJ whole genome shotgun (WGS) entry which is preliminary data.</text>
</comment>
<sequence>MSGTVHFTANSGKAPLLSAEAVYQLRIFIFALAVTHVLLSALTAVLDHKQIKNWRYWESKIIQDLQEVNDDDDDDHLTIEQVEQFRFIQERFKGYGKCGGLYGWMHSFLKQFYGSITLQDYTTMRHEFIQIHCPQNQRFRFDKYILAANRADFMKVLGISWYLWAFMMLFLLLNVNGWHVYFYVSWFSLVILLVVGAKLDHIIVELAHELAEKHVALDGELVSPSDLFWFGRPKILLPFIHFILFQNAFEIAYFFWILSTYGFNSCIMGKKQFLIPRLVISVLTQLVGSYNTLPLYTIVSNLDGGLSHKLLFDDLRNHKALRVWVQKAKRNVRLKASSSNQC</sequence>
<keyword evidence="7" id="KW-0568">Pathogenesis-related protein</keyword>
<dbReference type="GO" id="GO:0016020">
    <property type="term" value="C:membrane"/>
    <property type="evidence" value="ECO:0007669"/>
    <property type="project" value="UniProtKB-SubCell"/>
</dbReference>
<evidence type="ECO:0000313" key="10">
    <source>
        <dbReference type="Proteomes" id="UP001140206"/>
    </source>
</evidence>
<proteinExistence type="inferred from homology"/>
<keyword evidence="10" id="KW-1185">Reference proteome</keyword>
<evidence type="ECO:0000256" key="5">
    <source>
        <dbReference type="ARBA" id="ARBA00022989"/>
    </source>
</evidence>
<accession>A0AAV8C641</accession>
<dbReference type="PANTHER" id="PTHR31942">
    <property type="entry name" value="MLO-LIKE PROTEIN 1"/>
    <property type="match status" value="1"/>
</dbReference>
<dbReference type="AlphaFoldDB" id="A0AAV8C641"/>
<evidence type="ECO:0000256" key="4">
    <source>
        <dbReference type="ARBA" id="ARBA00022821"/>
    </source>
</evidence>
<dbReference type="GO" id="GO:0006952">
    <property type="term" value="P:defense response"/>
    <property type="evidence" value="ECO:0007669"/>
    <property type="project" value="UniProtKB-KW"/>
</dbReference>
<organism evidence="9 10">
    <name type="scientific">Rhynchospora pubera</name>
    <dbReference type="NCBI Taxonomy" id="906938"/>
    <lineage>
        <taxon>Eukaryota</taxon>
        <taxon>Viridiplantae</taxon>
        <taxon>Streptophyta</taxon>
        <taxon>Embryophyta</taxon>
        <taxon>Tracheophyta</taxon>
        <taxon>Spermatophyta</taxon>
        <taxon>Magnoliopsida</taxon>
        <taxon>Liliopsida</taxon>
        <taxon>Poales</taxon>
        <taxon>Cyperaceae</taxon>
        <taxon>Cyperoideae</taxon>
        <taxon>Rhynchosporeae</taxon>
        <taxon>Rhynchospora</taxon>
    </lineage>
</organism>
<evidence type="ECO:0000256" key="3">
    <source>
        <dbReference type="ARBA" id="ARBA00022692"/>
    </source>
</evidence>
<comment type="subcellular location">
    <subcellularLocation>
        <location evidence="1">Membrane</location>
        <topology evidence="1">Multi-pass membrane protein</topology>
    </subcellularLocation>
</comment>
<keyword evidence="4" id="KW-0611">Plant defense</keyword>
<evidence type="ECO:0000256" key="8">
    <source>
        <dbReference type="SAM" id="Phobius"/>
    </source>
</evidence>
<dbReference type="PANTHER" id="PTHR31942:SF122">
    <property type="entry name" value="MLO-LIKE PROTEIN"/>
    <property type="match status" value="1"/>
</dbReference>
<evidence type="ECO:0000256" key="1">
    <source>
        <dbReference type="ARBA" id="ARBA00004141"/>
    </source>
</evidence>
<feature type="transmembrane region" description="Helical" evidence="8">
    <location>
        <begin position="25"/>
        <end position="46"/>
    </location>
</feature>
<dbReference type="EMBL" id="JAMFTS010000005">
    <property type="protein sequence ID" value="KAJ4749588.1"/>
    <property type="molecule type" value="Genomic_DNA"/>
</dbReference>
<evidence type="ECO:0000256" key="7">
    <source>
        <dbReference type="ARBA" id="ARBA00023265"/>
    </source>
</evidence>
<evidence type="ECO:0000313" key="9">
    <source>
        <dbReference type="EMBL" id="KAJ4749588.1"/>
    </source>
</evidence>
<protein>
    <submittedName>
        <fullName evidence="9">MLO-like protein</fullName>
    </submittedName>
</protein>
<keyword evidence="5 8" id="KW-1133">Transmembrane helix</keyword>
<evidence type="ECO:0000256" key="2">
    <source>
        <dbReference type="ARBA" id="ARBA00006574"/>
    </source>
</evidence>
<comment type="similarity">
    <text evidence="2">Belongs to the MLO family.</text>
</comment>
<evidence type="ECO:0000256" key="6">
    <source>
        <dbReference type="ARBA" id="ARBA00023136"/>
    </source>
</evidence>
<dbReference type="Pfam" id="PF03094">
    <property type="entry name" value="Mlo"/>
    <property type="match status" value="1"/>
</dbReference>
<keyword evidence="3 8" id="KW-0812">Transmembrane</keyword>
<dbReference type="Proteomes" id="UP001140206">
    <property type="component" value="Chromosome 5"/>
</dbReference>
<keyword evidence="6 8" id="KW-0472">Membrane</keyword>
<gene>
    <name evidence="9" type="ORF">LUZ62_083993</name>
</gene>
<feature type="transmembrane region" description="Helical" evidence="8">
    <location>
        <begin position="278"/>
        <end position="299"/>
    </location>
</feature>
<feature type="transmembrane region" description="Helical" evidence="8">
    <location>
        <begin position="235"/>
        <end position="258"/>
    </location>
</feature>
<feature type="transmembrane region" description="Helical" evidence="8">
    <location>
        <begin position="153"/>
        <end position="172"/>
    </location>
</feature>
<reference evidence="9" key="1">
    <citation type="submission" date="2022-08" db="EMBL/GenBank/DDBJ databases">
        <authorList>
            <person name="Marques A."/>
        </authorList>
    </citation>
    <scope>NUCLEOTIDE SEQUENCE</scope>
    <source>
        <strain evidence="9">RhyPub2mFocal</strain>
        <tissue evidence="9">Leaves</tissue>
    </source>
</reference>